<dbReference type="Proteomes" id="UP000826050">
    <property type="component" value="Chromosome"/>
</dbReference>
<dbReference type="InterPro" id="IPR032710">
    <property type="entry name" value="NTF2-like_dom_sf"/>
</dbReference>
<dbReference type="InterPro" id="IPR037401">
    <property type="entry name" value="SnoaL-like"/>
</dbReference>
<evidence type="ECO:0000259" key="1">
    <source>
        <dbReference type="Pfam" id="PF12680"/>
    </source>
</evidence>
<dbReference type="SUPFAM" id="SSF54427">
    <property type="entry name" value="NTF2-like"/>
    <property type="match status" value="1"/>
</dbReference>
<gene>
    <name evidence="2" type="ORF">FE795_14755</name>
</gene>
<proteinExistence type="predicted"/>
<dbReference type="EMBL" id="CP049362">
    <property type="protein sequence ID" value="QXX80151.1"/>
    <property type="molecule type" value="Genomic_DNA"/>
</dbReference>
<reference evidence="2 3" key="1">
    <citation type="submission" date="2020-02" db="EMBL/GenBank/DDBJ databases">
        <title>Partial ammonium oxidation to N2 by heterotrophic bacteria.</title>
        <authorList>
            <person name="Wu M."/>
        </authorList>
    </citation>
    <scope>NUCLEOTIDE SEQUENCE [LARGE SCALE GENOMIC DNA]</scope>
    <source>
        <strain evidence="2 3">HO-1</strain>
    </source>
</reference>
<dbReference type="RefSeq" id="WP_131070925.1">
    <property type="nucleotide sequence ID" value="NZ_CP049362.1"/>
</dbReference>
<evidence type="ECO:0000313" key="3">
    <source>
        <dbReference type="Proteomes" id="UP000826050"/>
    </source>
</evidence>
<dbReference type="Pfam" id="PF12680">
    <property type="entry name" value="SnoaL_2"/>
    <property type="match status" value="1"/>
</dbReference>
<keyword evidence="3" id="KW-1185">Reference proteome</keyword>
<name>A0ABX8SVV1_9BURK</name>
<evidence type="ECO:0000313" key="2">
    <source>
        <dbReference type="EMBL" id="QXX80151.1"/>
    </source>
</evidence>
<sequence length="156" mass="18221">MNADLTTGSEDMAAAVRRLVHLYQGLTPDRLSELEVCYAPDAHFKDPFNEVEGVAAIRGIFEHMFTALHSPRFVITQQIVQDQRAFLEWEFRFRIKRWKPDLEHCIRGASALSFDGQGRVTHHRDYWDAAEELYEKLPLLGLLMRWLRRTMSTSEK</sequence>
<feature type="domain" description="SnoaL-like" evidence="1">
    <location>
        <begin position="21"/>
        <end position="123"/>
    </location>
</feature>
<protein>
    <submittedName>
        <fullName evidence="2">Nuclear transport factor 2 family protein</fullName>
    </submittedName>
</protein>
<accession>A0ABX8SVV1</accession>
<organism evidence="2 3">
    <name type="scientific">Alcaligenes ammonioxydans</name>
    <dbReference type="NCBI Taxonomy" id="2582914"/>
    <lineage>
        <taxon>Bacteria</taxon>
        <taxon>Pseudomonadati</taxon>
        <taxon>Pseudomonadota</taxon>
        <taxon>Betaproteobacteria</taxon>
        <taxon>Burkholderiales</taxon>
        <taxon>Alcaligenaceae</taxon>
        <taxon>Alcaligenes</taxon>
    </lineage>
</organism>
<dbReference type="Gene3D" id="3.10.450.50">
    <property type="match status" value="1"/>
</dbReference>